<dbReference type="AlphaFoldDB" id="A0A9J6F3J4"/>
<sequence length="629" mass="68268">MNHVTSFHNNDGLRDSSVYFAACARLDSPELDVPSELVSASSAELLPLPPTDRPGEDYHSPLEVASLVSPSPTVFSTTALTGGPCINRPSSGPCITGRSAEVPNKQPVKTSNSMTIDGTSVVTTLTLCLFIGLAVWLTVSLHSQIQDSDLGVVGVVTGPGDGMHLDNHGVPPLRATSEPEGNTIPPTLMRVSKASLGSMQPVTGGASSPLTEESDVDVKSTLVYRDDYDDERTSTEYVAGDYTEESTSQAELDQDDADTTHELKRAFRKYRTPSLKSPYHRTLAERNQQHPYRPQWVWVIFSEASTMNPESPSAEIRGHRRSELDTWHSARSVFQGAGGSAEALRSTGIFRTASSSLTLNPVFRDAAALLHGPGRVRQPPSAHGRPQHGVSSPPPPQARLAPFWAFHSLLYASSGSQQSQASTSSEEIVKGHNLRSKGIGGLYITVVTLGLCAFIWLVTAATLSSQATALGVEAEEGEEEPAAVLRLEDSSAPLPFIRLGDEPRIFEAAHTSTAKRARVTEATGTPEVQETLGCDCHEKHRRQHDSRSSRCRPRRAIRRCFNVDDYRTKLKTGQASPTAQKRLGQTHEQEAAQSVPEASHSSRETQLERWLQFTTQLTCLLGSPRDLLD</sequence>
<feature type="transmembrane region" description="Helical" evidence="2">
    <location>
        <begin position="121"/>
        <end position="139"/>
    </location>
</feature>
<dbReference type="Proteomes" id="UP000821866">
    <property type="component" value="Chromosome 1"/>
</dbReference>
<organism evidence="3 4">
    <name type="scientific">Rhipicephalus microplus</name>
    <name type="common">Cattle tick</name>
    <name type="synonym">Boophilus microplus</name>
    <dbReference type="NCBI Taxonomy" id="6941"/>
    <lineage>
        <taxon>Eukaryota</taxon>
        <taxon>Metazoa</taxon>
        <taxon>Ecdysozoa</taxon>
        <taxon>Arthropoda</taxon>
        <taxon>Chelicerata</taxon>
        <taxon>Arachnida</taxon>
        <taxon>Acari</taxon>
        <taxon>Parasitiformes</taxon>
        <taxon>Ixodida</taxon>
        <taxon>Ixodoidea</taxon>
        <taxon>Ixodidae</taxon>
        <taxon>Rhipicephalinae</taxon>
        <taxon>Rhipicephalus</taxon>
        <taxon>Boophilus</taxon>
    </lineage>
</organism>
<evidence type="ECO:0008006" key="5">
    <source>
        <dbReference type="Google" id="ProtNLM"/>
    </source>
</evidence>
<name>A0A9J6F3J4_RHIMP</name>
<proteinExistence type="predicted"/>
<keyword evidence="2" id="KW-0472">Membrane</keyword>
<keyword evidence="4" id="KW-1185">Reference proteome</keyword>
<comment type="caution">
    <text evidence="3">The sequence shown here is derived from an EMBL/GenBank/DDBJ whole genome shotgun (WGS) entry which is preliminary data.</text>
</comment>
<accession>A0A9J6F3J4</accession>
<feature type="transmembrane region" description="Helical" evidence="2">
    <location>
        <begin position="440"/>
        <end position="458"/>
    </location>
</feature>
<evidence type="ECO:0000256" key="2">
    <source>
        <dbReference type="SAM" id="Phobius"/>
    </source>
</evidence>
<reference evidence="3" key="2">
    <citation type="submission" date="2021-09" db="EMBL/GenBank/DDBJ databases">
        <authorList>
            <person name="Jia N."/>
            <person name="Wang J."/>
            <person name="Shi W."/>
            <person name="Du L."/>
            <person name="Sun Y."/>
            <person name="Zhan W."/>
            <person name="Jiang J."/>
            <person name="Wang Q."/>
            <person name="Zhang B."/>
            <person name="Ji P."/>
            <person name="Sakyi L.B."/>
            <person name="Cui X."/>
            <person name="Yuan T."/>
            <person name="Jiang B."/>
            <person name="Yang W."/>
            <person name="Lam T.T.-Y."/>
            <person name="Chang Q."/>
            <person name="Ding S."/>
            <person name="Wang X."/>
            <person name="Zhu J."/>
            <person name="Ruan X."/>
            <person name="Zhao L."/>
            <person name="Wei J."/>
            <person name="Que T."/>
            <person name="Du C."/>
            <person name="Cheng J."/>
            <person name="Dai P."/>
            <person name="Han X."/>
            <person name="Huang E."/>
            <person name="Gao Y."/>
            <person name="Liu J."/>
            <person name="Shao H."/>
            <person name="Ye R."/>
            <person name="Li L."/>
            <person name="Wei W."/>
            <person name="Wang X."/>
            <person name="Wang C."/>
            <person name="Huo Q."/>
            <person name="Li W."/>
            <person name="Guo W."/>
            <person name="Chen H."/>
            <person name="Chen S."/>
            <person name="Zhou L."/>
            <person name="Zhou L."/>
            <person name="Ni X."/>
            <person name="Tian J."/>
            <person name="Zhou Y."/>
            <person name="Sheng Y."/>
            <person name="Liu T."/>
            <person name="Pan Y."/>
            <person name="Xia L."/>
            <person name="Li J."/>
            <person name="Zhao F."/>
            <person name="Cao W."/>
        </authorList>
    </citation>
    <scope>NUCLEOTIDE SEQUENCE</scope>
    <source>
        <strain evidence="3">Rmic-2018</strain>
        <tissue evidence="3">Larvae</tissue>
    </source>
</reference>
<evidence type="ECO:0000256" key="1">
    <source>
        <dbReference type="SAM" id="MobiDB-lite"/>
    </source>
</evidence>
<keyword evidence="2" id="KW-0812">Transmembrane</keyword>
<reference evidence="3" key="1">
    <citation type="journal article" date="2020" name="Cell">
        <title>Large-Scale Comparative Analyses of Tick Genomes Elucidate Their Genetic Diversity and Vector Capacities.</title>
        <authorList>
            <consortium name="Tick Genome and Microbiome Consortium (TIGMIC)"/>
            <person name="Jia N."/>
            <person name="Wang J."/>
            <person name="Shi W."/>
            <person name="Du L."/>
            <person name="Sun Y."/>
            <person name="Zhan W."/>
            <person name="Jiang J.F."/>
            <person name="Wang Q."/>
            <person name="Zhang B."/>
            <person name="Ji P."/>
            <person name="Bell-Sakyi L."/>
            <person name="Cui X.M."/>
            <person name="Yuan T.T."/>
            <person name="Jiang B.G."/>
            <person name="Yang W.F."/>
            <person name="Lam T.T."/>
            <person name="Chang Q.C."/>
            <person name="Ding S.J."/>
            <person name="Wang X.J."/>
            <person name="Zhu J.G."/>
            <person name="Ruan X.D."/>
            <person name="Zhao L."/>
            <person name="Wei J.T."/>
            <person name="Ye R.Z."/>
            <person name="Que T.C."/>
            <person name="Du C.H."/>
            <person name="Zhou Y.H."/>
            <person name="Cheng J.X."/>
            <person name="Dai P.F."/>
            <person name="Guo W.B."/>
            <person name="Han X.H."/>
            <person name="Huang E.J."/>
            <person name="Li L.F."/>
            <person name="Wei W."/>
            <person name="Gao Y.C."/>
            <person name="Liu J.Z."/>
            <person name="Shao H.Z."/>
            <person name="Wang X."/>
            <person name="Wang C.C."/>
            <person name="Yang T.C."/>
            <person name="Huo Q.B."/>
            <person name="Li W."/>
            <person name="Chen H.Y."/>
            <person name="Chen S.E."/>
            <person name="Zhou L.G."/>
            <person name="Ni X.B."/>
            <person name="Tian J.H."/>
            <person name="Sheng Y."/>
            <person name="Liu T."/>
            <person name="Pan Y.S."/>
            <person name="Xia L.Y."/>
            <person name="Li J."/>
            <person name="Zhao F."/>
            <person name="Cao W.C."/>
        </authorList>
    </citation>
    <scope>NUCLEOTIDE SEQUENCE</scope>
    <source>
        <strain evidence="3">Rmic-2018</strain>
    </source>
</reference>
<dbReference type="EMBL" id="JABSTU010000001">
    <property type="protein sequence ID" value="KAH8041116.1"/>
    <property type="molecule type" value="Genomic_DNA"/>
</dbReference>
<feature type="region of interest" description="Disordered" evidence="1">
    <location>
        <begin position="373"/>
        <end position="396"/>
    </location>
</feature>
<gene>
    <name evidence="3" type="ORF">HPB51_013776</name>
</gene>
<evidence type="ECO:0000313" key="3">
    <source>
        <dbReference type="EMBL" id="KAH8041116.1"/>
    </source>
</evidence>
<evidence type="ECO:0000313" key="4">
    <source>
        <dbReference type="Proteomes" id="UP000821866"/>
    </source>
</evidence>
<keyword evidence="2" id="KW-1133">Transmembrane helix</keyword>
<feature type="region of interest" description="Disordered" evidence="1">
    <location>
        <begin position="571"/>
        <end position="603"/>
    </location>
</feature>
<protein>
    <recommendedName>
        <fullName evidence="5">Transmembrane protein</fullName>
    </recommendedName>
</protein>